<evidence type="ECO:0000313" key="2">
    <source>
        <dbReference type="Proteomes" id="UP000838756"/>
    </source>
</evidence>
<name>A0A8S4SAN7_9NEOP</name>
<keyword evidence="2" id="KW-1185">Reference proteome</keyword>
<sequence>MSTTTAQVLMKKGKRGAAAYIHADCVSGYPQYLGPLLDVLLNPGKAIDEWETIDWCRWLLAGGRTPDEFAAIGKYREETFTSESFPKDQEMLNLPIHTLPHDYSLSPSHTSFREQNLGLVMGVHIDTLNSDLADEEGLRRKPVQTKAN</sequence>
<gene>
    <name evidence="1" type="primary">jg7230</name>
    <name evidence="1" type="ORF">PAEG_LOCUS22751</name>
</gene>
<comment type="caution">
    <text evidence="1">The sequence shown here is derived from an EMBL/GenBank/DDBJ whole genome shotgun (WGS) entry which is preliminary data.</text>
</comment>
<dbReference type="OrthoDB" id="15304at2759"/>
<proteinExistence type="predicted"/>
<organism evidence="1 2">
    <name type="scientific">Pararge aegeria aegeria</name>
    <dbReference type="NCBI Taxonomy" id="348720"/>
    <lineage>
        <taxon>Eukaryota</taxon>
        <taxon>Metazoa</taxon>
        <taxon>Ecdysozoa</taxon>
        <taxon>Arthropoda</taxon>
        <taxon>Hexapoda</taxon>
        <taxon>Insecta</taxon>
        <taxon>Pterygota</taxon>
        <taxon>Neoptera</taxon>
        <taxon>Endopterygota</taxon>
        <taxon>Lepidoptera</taxon>
        <taxon>Glossata</taxon>
        <taxon>Ditrysia</taxon>
        <taxon>Papilionoidea</taxon>
        <taxon>Nymphalidae</taxon>
        <taxon>Satyrinae</taxon>
        <taxon>Satyrini</taxon>
        <taxon>Parargina</taxon>
        <taxon>Pararge</taxon>
    </lineage>
</organism>
<evidence type="ECO:0000313" key="1">
    <source>
        <dbReference type="EMBL" id="CAH2255089.1"/>
    </source>
</evidence>
<dbReference type="AlphaFoldDB" id="A0A8S4SAN7"/>
<dbReference type="Proteomes" id="UP000838756">
    <property type="component" value="Unassembled WGS sequence"/>
</dbReference>
<protein>
    <submittedName>
        <fullName evidence="1">Jg7230 protein</fullName>
    </submittedName>
</protein>
<accession>A0A8S4SAN7</accession>
<reference evidence="1" key="1">
    <citation type="submission" date="2022-03" db="EMBL/GenBank/DDBJ databases">
        <authorList>
            <person name="Lindestad O."/>
        </authorList>
    </citation>
    <scope>NUCLEOTIDE SEQUENCE</scope>
</reference>
<dbReference type="EMBL" id="CAKXAJ010026089">
    <property type="protein sequence ID" value="CAH2255089.1"/>
    <property type="molecule type" value="Genomic_DNA"/>
</dbReference>